<dbReference type="GO" id="GO:0047429">
    <property type="term" value="F:nucleoside triphosphate diphosphatase activity"/>
    <property type="evidence" value="ECO:0007669"/>
    <property type="project" value="UniProtKB-EC"/>
</dbReference>
<organism evidence="2 3">
    <name type="scientific">Flavobacterium agricola</name>
    <dbReference type="NCBI Taxonomy" id="2870839"/>
    <lineage>
        <taxon>Bacteria</taxon>
        <taxon>Pseudomonadati</taxon>
        <taxon>Bacteroidota</taxon>
        <taxon>Flavobacteriia</taxon>
        <taxon>Flavobacteriales</taxon>
        <taxon>Flavobacteriaceae</taxon>
        <taxon>Flavobacterium</taxon>
    </lineage>
</organism>
<evidence type="ECO:0000313" key="2">
    <source>
        <dbReference type="EMBL" id="UYW01645.1"/>
    </source>
</evidence>
<protein>
    <submittedName>
        <fullName evidence="2">Nucleoside triphosphate pyrophosphohydrolase</fullName>
        <ecNumber evidence="2">3.6.1.9</ecNumber>
    </submittedName>
</protein>
<reference evidence="2" key="1">
    <citation type="submission" date="2021-08" db="EMBL/GenBank/DDBJ databases">
        <title>Flavobacterium sp. strain CC-SYL302.</title>
        <authorList>
            <person name="Lin S.-Y."/>
            <person name="Lee T.-H."/>
            <person name="Young C.-C."/>
        </authorList>
    </citation>
    <scope>NUCLEOTIDE SEQUENCE</scope>
    <source>
        <strain evidence="2">CC-SYL302</strain>
    </source>
</reference>
<feature type="domain" description="NTP pyrophosphohydrolase MazG-like" evidence="1">
    <location>
        <begin position="31"/>
        <end position="103"/>
    </location>
</feature>
<dbReference type="NCBIfam" id="TIGR00444">
    <property type="entry name" value="mazG"/>
    <property type="match status" value="1"/>
</dbReference>
<dbReference type="EMBL" id="CP081495">
    <property type="protein sequence ID" value="UYW01645.1"/>
    <property type="molecule type" value="Genomic_DNA"/>
</dbReference>
<dbReference type="Proteomes" id="UP001163328">
    <property type="component" value="Chromosome"/>
</dbReference>
<dbReference type="EC" id="3.6.1.9" evidence="2"/>
<dbReference type="Gene3D" id="1.10.287.1080">
    <property type="entry name" value="MazG-like"/>
    <property type="match status" value="2"/>
</dbReference>
<keyword evidence="2" id="KW-0378">Hydrolase</keyword>
<dbReference type="InterPro" id="IPR048011">
    <property type="entry name" value="NTP-PPase_MazG-like_C"/>
</dbReference>
<name>A0ABY6M2J7_9FLAO</name>
<accession>A0ABY6M2J7</accession>
<dbReference type="NCBIfam" id="NF007113">
    <property type="entry name" value="PRK09562.1"/>
    <property type="match status" value="1"/>
</dbReference>
<dbReference type="InterPro" id="IPR048015">
    <property type="entry name" value="NTP-PPase_MazG-like_N"/>
</dbReference>
<sequence length="259" mass="29469">MNTREQQLKAFNDLLNVMDDLREKCPWDKKQTFESLRTNTLEEVYELTDAIAQGDLNEIKKELGDVLLHIVFYSKIASETQSFDIGDVAAAITQKLIDRHPHIYGETVAENEEQVLQNWEKLKLKEGNKSVLSGVPKALPTLIKAYRIQQKVSGVGFDFPVATDALAKVNEEIKELTTEVDSGNLDKAEAEFGDVLFSLINYARFLNINPETALERTNTKFINRFQYIETVAKNQGKAITDLSLQEMDVIWEQAKKELK</sequence>
<dbReference type="Pfam" id="PF03819">
    <property type="entry name" value="MazG"/>
    <property type="match status" value="2"/>
</dbReference>
<evidence type="ECO:0000313" key="3">
    <source>
        <dbReference type="Proteomes" id="UP001163328"/>
    </source>
</evidence>
<dbReference type="SUPFAM" id="SSF101386">
    <property type="entry name" value="all-alpha NTP pyrophosphatases"/>
    <property type="match status" value="2"/>
</dbReference>
<proteinExistence type="predicted"/>
<dbReference type="RefSeq" id="WP_264434118.1">
    <property type="nucleotide sequence ID" value="NZ_CP081495.1"/>
</dbReference>
<evidence type="ECO:0000259" key="1">
    <source>
        <dbReference type="Pfam" id="PF03819"/>
    </source>
</evidence>
<dbReference type="CDD" id="cd11528">
    <property type="entry name" value="NTP-PPase_MazG_Nterm"/>
    <property type="match status" value="1"/>
</dbReference>
<dbReference type="InterPro" id="IPR004518">
    <property type="entry name" value="MazG-like_dom"/>
</dbReference>
<dbReference type="PANTHER" id="PTHR30522:SF0">
    <property type="entry name" value="NUCLEOSIDE TRIPHOSPHATE PYROPHOSPHOHYDROLASE"/>
    <property type="match status" value="1"/>
</dbReference>
<dbReference type="CDD" id="cd11529">
    <property type="entry name" value="NTP-PPase_MazG_Cterm"/>
    <property type="match status" value="1"/>
</dbReference>
<feature type="domain" description="NTP pyrophosphohydrolase MazG-like" evidence="1">
    <location>
        <begin position="166"/>
        <end position="224"/>
    </location>
</feature>
<keyword evidence="3" id="KW-1185">Reference proteome</keyword>
<gene>
    <name evidence="2" type="primary">mazG</name>
    <name evidence="2" type="ORF">K5I29_01590</name>
</gene>
<dbReference type="PANTHER" id="PTHR30522">
    <property type="entry name" value="NUCLEOSIDE TRIPHOSPHATE PYROPHOSPHOHYDROLASE"/>
    <property type="match status" value="1"/>
</dbReference>
<dbReference type="InterPro" id="IPR011551">
    <property type="entry name" value="NTP_PyrPHydrolase_MazG"/>
</dbReference>